<dbReference type="Proteomes" id="UP000887013">
    <property type="component" value="Unassembled WGS sequence"/>
</dbReference>
<keyword evidence="2" id="KW-1185">Reference proteome</keyword>
<accession>A0A8X6TAW7</accession>
<dbReference type="EMBL" id="BMAW01004737">
    <property type="protein sequence ID" value="GFS90647.1"/>
    <property type="molecule type" value="Genomic_DNA"/>
</dbReference>
<organism evidence="1 2">
    <name type="scientific">Nephila pilipes</name>
    <name type="common">Giant wood spider</name>
    <name type="synonym">Nephila maculata</name>
    <dbReference type="NCBI Taxonomy" id="299642"/>
    <lineage>
        <taxon>Eukaryota</taxon>
        <taxon>Metazoa</taxon>
        <taxon>Ecdysozoa</taxon>
        <taxon>Arthropoda</taxon>
        <taxon>Chelicerata</taxon>
        <taxon>Arachnida</taxon>
        <taxon>Araneae</taxon>
        <taxon>Araneomorphae</taxon>
        <taxon>Entelegynae</taxon>
        <taxon>Araneoidea</taxon>
        <taxon>Nephilidae</taxon>
        <taxon>Nephila</taxon>
    </lineage>
</organism>
<gene>
    <name evidence="1" type="ORF">NPIL_666361</name>
</gene>
<reference evidence="1" key="1">
    <citation type="submission" date="2020-08" db="EMBL/GenBank/DDBJ databases">
        <title>Multicomponent nature underlies the extraordinary mechanical properties of spider dragline silk.</title>
        <authorList>
            <person name="Kono N."/>
            <person name="Nakamura H."/>
            <person name="Mori M."/>
            <person name="Yoshida Y."/>
            <person name="Ohtoshi R."/>
            <person name="Malay A.D."/>
            <person name="Moran D.A.P."/>
            <person name="Tomita M."/>
            <person name="Numata K."/>
            <person name="Arakawa K."/>
        </authorList>
    </citation>
    <scope>NUCLEOTIDE SEQUENCE</scope>
</reference>
<proteinExistence type="predicted"/>
<comment type="caution">
    <text evidence="1">The sequence shown here is derived from an EMBL/GenBank/DDBJ whole genome shotgun (WGS) entry which is preliminary data.</text>
</comment>
<sequence>MGRSSWLWSSKTMVGRSDMVLSEEYRLSGFQCFGCFCKVKIDDVTLDLYFGWREPAWPQVLTTSRCSNN</sequence>
<evidence type="ECO:0000313" key="2">
    <source>
        <dbReference type="Proteomes" id="UP000887013"/>
    </source>
</evidence>
<name>A0A8X6TAW7_NEPPI</name>
<dbReference type="AlphaFoldDB" id="A0A8X6TAW7"/>
<protein>
    <submittedName>
        <fullName evidence="1">Uncharacterized protein</fullName>
    </submittedName>
</protein>
<evidence type="ECO:0000313" key="1">
    <source>
        <dbReference type="EMBL" id="GFS90647.1"/>
    </source>
</evidence>